<proteinExistence type="predicted"/>
<dbReference type="Proteomes" id="UP000759529">
    <property type="component" value="Unassembled WGS sequence"/>
</dbReference>
<name>A0ABS2CZM3_9FLAO</name>
<comment type="caution">
    <text evidence="2">The sequence shown here is derived from an EMBL/GenBank/DDBJ whole genome shotgun (WGS) entry which is preliminary data.</text>
</comment>
<organism evidence="2 3">
    <name type="scientific">Flavobacterium macrobrachii</name>
    <dbReference type="NCBI Taxonomy" id="591204"/>
    <lineage>
        <taxon>Bacteria</taxon>
        <taxon>Pseudomonadati</taxon>
        <taxon>Bacteroidota</taxon>
        <taxon>Flavobacteriia</taxon>
        <taxon>Flavobacteriales</taxon>
        <taxon>Flavobacteriaceae</taxon>
        <taxon>Flavobacterium</taxon>
    </lineage>
</organism>
<accession>A0ABS2CZM3</accession>
<feature type="signal peptide" evidence="1">
    <location>
        <begin position="1"/>
        <end position="21"/>
    </location>
</feature>
<dbReference type="EMBL" id="JACSOD020000503">
    <property type="protein sequence ID" value="MBM6500422.1"/>
    <property type="molecule type" value="Genomic_DNA"/>
</dbReference>
<sequence>MKKIILLLCFAPLLLASTCNDDDETIFCTTEAVAALNVTVRLGNSTTPTSDGVTVVATDGNYSETLQVINTTNPIFIGAFERQGNYTITVSKEGYQTFTSGVISITRDECHVIPKLIDVALVAN</sequence>
<protein>
    <recommendedName>
        <fullName evidence="4">PEGA domain-containing protein</fullName>
    </recommendedName>
</protein>
<keyword evidence="1" id="KW-0732">Signal</keyword>
<keyword evidence="3" id="KW-1185">Reference proteome</keyword>
<dbReference type="RefSeq" id="WP_187656493.1">
    <property type="nucleotide sequence ID" value="NZ_JACSOD020000503.1"/>
</dbReference>
<evidence type="ECO:0000313" key="2">
    <source>
        <dbReference type="EMBL" id="MBM6500422.1"/>
    </source>
</evidence>
<gene>
    <name evidence="2" type="ORF">H9X54_014090</name>
</gene>
<evidence type="ECO:0008006" key="4">
    <source>
        <dbReference type="Google" id="ProtNLM"/>
    </source>
</evidence>
<feature type="chain" id="PRO_5045048275" description="PEGA domain-containing protein" evidence="1">
    <location>
        <begin position="22"/>
        <end position="124"/>
    </location>
</feature>
<evidence type="ECO:0000313" key="3">
    <source>
        <dbReference type="Proteomes" id="UP000759529"/>
    </source>
</evidence>
<reference evidence="2 3" key="1">
    <citation type="submission" date="2021-02" db="EMBL/GenBank/DDBJ databases">
        <authorList>
            <person name="Jung H.S."/>
            <person name="Chun B.H."/>
            <person name="Jeon C.O."/>
        </authorList>
    </citation>
    <scope>NUCLEOTIDE SEQUENCE [LARGE SCALE GENOMIC DNA]</scope>
    <source>
        <strain evidence="2 3">LMG 25203</strain>
    </source>
</reference>
<evidence type="ECO:0000256" key="1">
    <source>
        <dbReference type="SAM" id="SignalP"/>
    </source>
</evidence>